<sequence>MEIAELKLSLEELILGIDDLCTALQNPTDAFCAADPGPFEVGHAAVEKIQGIFKNYYVPGGAADARFTETLHGAICVEPEVMELARHVNQLKAAFRAKMDSYQDRLRGTAGTTLKKSQKSIAVRQMLTNIGYGRLSLKAIYRRIPVLEYEPKSIRFSGVMPRTIHKMSVSEALALLESKMYTSDSARIDYETLKEYPSHLPVAQIQFNPAGVKGNIIDSLTGKYADTKLFYLPILYAGPIVERDDIFLASQFDPKRWPKKEKKVRGDKLIDDNEPLASSIRVFRYANEPSVTLD</sequence>
<organism evidence="1 2">
    <name type="scientific">Pseudomonas nitroreducens</name>
    <dbReference type="NCBI Taxonomy" id="46680"/>
    <lineage>
        <taxon>Bacteria</taxon>
        <taxon>Pseudomonadati</taxon>
        <taxon>Pseudomonadota</taxon>
        <taxon>Gammaproteobacteria</taxon>
        <taxon>Pseudomonadales</taxon>
        <taxon>Pseudomonadaceae</taxon>
        <taxon>Pseudomonas</taxon>
    </lineage>
</organism>
<comment type="caution">
    <text evidence="1">The sequence shown here is derived from an EMBL/GenBank/DDBJ whole genome shotgun (WGS) entry which is preliminary data.</text>
</comment>
<reference evidence="1 2" key="1">
    <citation type="submission" date="2020-08" db="EMBL/GenBank/DDBJ databases">
        <title>Functional genomics of gut bacteria from endangered species of beetles.</title>
        <authorList>
            <person name="Carlos-Shanley C."/>
        </authorList>
    </citation>
    <scope>NUCLEOTIDE SEQUENCE [LARGE SCALE GENOMIC DNA]</scope>
    <source>
        <strain evidence="1 2">S00179</strain>
    </source>
</reference>
<gene>
    <name evidence="1" type="ORF">HNP46_000119</name>
</gene>
<dbReference type="AlphaFoldDB" id="A0A7W7NY46"/>
<dbReference type="GO" id="GO:0003677">
    <property type="term" value="F:DNA binding"/>
    <property type="evidence" value="ECO:0007669"/>
    <property type="project" value="InterPro"/>
</dbReference>
<protein>
    <recommendedName>
        <fullName evidence="3">DNA replication terminus site-binding protein</fullName>
    </recommendedName>
</protein>
<dbReference type="Gene3D" id="3.50.14.10">
    <property type="entry name" value="Replication terminator Tus, domain 1 superfamily/Replication terminator Tus"/>
    <property type="match status" value="1"/>
</dbReference>
<name>A0A7W7NY46_PSENT</name>
<evidence type="ECO:0000313" key="1">
    <source>
        <dbReference type="EMBL" id="MBB4861308.1"/>
    </source>
</evidence>
<accession>A0A7W7NY46</accession>
<dbReference type="GO" id="GO:0006274">
    <property type="term" value="P:DNA replication termination"/>
    <property type="evidence" value="ECO:0007669"/>
    <property type="project" value="InterPro"/>
</dbReference>
<evidence type="ECO:0000313" key="2">
    <source>
        <dbReference type="Proteomes" id="UP000566995"/>
    </source>
</evidence>
<evidence type="ECO:0008006" key="3">
    <source>
        <dbReference type="Google" id="ProtNLM"/>
    </source>
</evidence>
<dbReference type="Proteomes" id="UP000566995">
    <property type="component" value="Unassembled WGS sequence"/>
</dbReference>
<dbReference type="RefSeq" id="WP_184585579.1">
    <property type="nucleotide sequence ID" value="NZ_JACHLI010000001.1"/>
</dbReference>
<dbReference type="InterPro" id="IPR036384">
    <property type="entry name" value="Tus_sf"/>
</dbReference>
<dbReference type="SUPFAM" id="SSF56596">
    <property type="entry name" value="Replication terminator protein (Tus)"/>
    <property type="match status" value="1"/>
</dbReference>
<proteinExistence type="predicted"/>
<dbReference type="EMBL" id="JACHLI010000001">
    <property type="protein sequence ID" value="MBB4861308.1"/>
    <property type="molecule type" value="Genomic_DNA"/>
</dbReference>
<dbReference type="GO" id="GO:0005737">
    <property type="term" value="C:cytoplasm"/>
    <property type="evidence" value="ECO:0007669"/>
    <property type="project" value="InterPro"/>
</dbReference>
<dbReference type="InterPro" id="IPR036381">
    <property type="entry name" value="Tus_dom1"/>
</dbReference>